<dbReference type="PROSITE" id="PS50835">
    <property type="entry name" value="IG_LIKE"/>
    <property type="match status" value="1"/>
</dbReference>
<keyword evidence="3" id="KW-1064">Adaptive immunity</keyword>
<dbReference type="InterPro" id="IPR013783">
    <property type="entry name" value="Ig-like_fold"/>
</dbReference>
<accession>A0A8C8U509</accession>
<keyword evidence="12" id="KW-1185">Reference proteome</keyword>
<keyword evidence="1 9" id="KW-0732">Signal</keyword>
<dbReference type="GO" id="GO:0002250">
    <property type="term" value="P:adaptive immune response"/>
    <property type="evidence" value="ECO:0007669"/>
    <property type="project" value="UniProtKB-KW"/>
</dbReference>
<dbReference type="Ensembl" id="ENSPEMT00000038789.1">
    <property type="protein sequence ID" value="ENSPEMP00000029725.1"/>
    <property type="gene ID" value="ENSPEMG00000026074.1"/>
</dbReference>
<evidence type="ECO:0000256" key="2">
    <source>
        <dbReference type="ARBA" id="ARBA00022859"/>
    </source>
</evidence>
<protein>
    <recommendedName>
        <fullName evidence="10">Ig-like domain-containing protein</fullName>
    </recommendedName>
</protein>
<keyword evidence="5" id="KW-0675">Receptor</keyword>
<evidence type="ECO:0000256" key="6">
    <source>
        <dbReference type="ARBA" id="ARBA00023319"/>
    </source>
</evidence>
<evidence type="ECO:0000313" key="11">
    <source>
        <dbReference type="Ensembl" id="ENSPEMP00000029725.1"/>
    </source>
</evidence>
<dbReference type="PANTHER" id="PTHR23268:SF19">
    <property type="entry name" value="T CELL RECEPTOR BETA VARIABLE 6-2-RELATED"/>
    <property type="match status" value="1"/>
</dbReference>
<dbReference type="Proteomes" id="UP000694547">
    <property type="component" value="Chromosome 3"/>
</dbReference>
<keyword evidence="2" id="KW-0391">Immunity</keyword>
<dbReference type="PANTHER" id="PTHR23268">
    <property type="entry name" value="T-CELL RECEPTOR BETA CHAIN"/>
    <property type="match status" value="1"/>
</dbReference>
<feature type="domain" description="Ig-like" evidence="10">
    <location>
        <begin position="18"/>
        <end position="110"/>
    </location>
</feature>
<comment type="subunit">
    <text evidence="7">Alpha-beta TR is a heterodimer composed of an alpha and beta chain; disulfide-linked. The alpha-beta TR is associated with the transmembrane signaling CD3 coreceptor proteins to form the TR-CD3 (TcR or TCR). The assembly of alpha-beta TR heterodimers with CD3 occurs in the endoplasmic reticulum where a single alpha-beta TR heterodimer associates with one CD3D-CD3E heterodimer, one CD3G-CD3E heterodimer and one CD247 homodimer forming a stable octameric structure. CD3D-CD3E and CD3G-CD3E heterodimers preferentially associate with TR alpha and TR beta chains, respectively. The association of the CD247 homodimer is the last step of TcR assembly in the endoplasmic reticulum and is required for transport to the cell surface.</text>
</comment>
<dbReference type="SUPFAM" id="SSF48726">
    <property type="entry name" value="Immunoglobulin"/>
    <property type="match status" value="1"/>
</dbReference>
<keyword evidence="6" id="KW-0393">Immunoglobulin domain</keyword>
<reference evidence="11" key="3">
    <citation type="submission" date="2025-09" db="UniProtKB">
        <authorList>
            <consortium name="Ensembl"/>
        </authorList>
    </citation>
    <scope>IDENTIFICATION</scope>
</reference>
<evidence type="ECO:0000256" key="4">
    <source>
        <dbReference type="ARBA" id="ARBA00023157"/>
    </source>
</evidence>
<evidence type="ECO:0000256" key="7">
    <source>
        <dbReference type="ARBA" id="ARBA00038651"/>
    </source>
</evidence>
<dbReference type="InterPro" id="IPR003599">
    <property type="entry name" value="Ig_sub"/>
</dbReference>
<dbReference type="GO" id="GO:0042101">
    <property type="term" value="C:T cell receptor complex"/>
    <property type="evidence" value="ECO:0007669"/>
    <property type="project" value="UniProtKB-KW"/>
</dbReference>
<feature type="signal peptide" evidence="9">
    <location>
        <begin position="1"/>
        <end position="21"/>
    </location>
</feature>
<dbReference type="InterPro" id="IPR013106">
    <property type="entry name" value="Ig_V-set"/>
</dbReference>
<dbReference type="InterPro" id="IPR007110">
    <property type="entry name" value="Ig-like_dom"/>
</dbReference>
<evidence type="ECO:0000256" key="1">
    <source>
        <dbReference type="ARBA" id="ARBA00022729"/>
    </source>
</evidence>
<evidence type="ECO:0000256" key="9">
    <source>
        <dbReference type="SAM" id="SignalP"/>
    </source>
</evidence>
<sequence length="130" mass="14447">MNLSLVCSAAFCFLQAGPMSAAINQTPKSMLLRTGQHVTMNCTQNMKHDAMFWYRQDPGLGLRLIYYSYDVGITDKGDVPEGYSVSRTNTEFFPLTLESASPSQTSVYFCASSYTTELWACLLSAHKDTC</sequence>
<reference evidence="11" key="2">
    <citation type="submission" date="2025-08" db="UniProtKB">
        <authorList>
            <consortium name="Ensembl"/>
        </authorList>
    </citation>
    <scope>IDENTIFICATION</scope>
</reference>
<dbReference type="GeneTree" id="ENSGT00940000154542"/>
<evidence type="ECO:0000256" key="3">
    <source>
        <dbReference type="ARBA" id="ARBA00023130"/>
    </source>
</evidence>
<dbReference type="AlphaFoldDB" id="A0A8C8U509"/>
<dbReference type="InterPro" id="IPR050413">
    <property type="entry name" value="TCR_beta_variable"/>
</dbReference>
<dbReference type="InterPro" id="IPR036179">
    <property type="entry name" value="Ig-like_dom_sf"/>
</dbReference>
<reference evidence="11 12" key="1">
    <citation type="submission" date="2018-10" db="EMBL/GenBank/DDBJ databases">
        <title>Improved assembly of the deer mouse Peromyscus maniculatus genome.</title>
        <authorList>
            <person name="Lassance J.-M."/>
            <person name="Hoekstra H.E."/>
        </authorList>
    </citation>
    <scope>NUCLEOTIDE SEQUENCE [LARGE SCALE GENOMIC DNA]</scope>
</reference>
<proteinExistence type="predicted"/>
<dbReference type="GO" id="GO:0007166">
    <property type="term" value="P:cell surface receptor signaling pathway"/>
    <property type="evidence" value="ECO:0007669"/>
    <property type="project" value="TreeGrafter"/>
</dbReference>
<keyword evidence="8" id="KW-1279">T cell receptor</keyword>
<dbReference type="Gene3D" id="2.60.40.10">
    <property type="entry name" value="Immunoglobulins"/>
    <property type="match status" value="1"/>
</dbReference>
<feature type="chain" id="PRO_5034359797" description="Ig-like domain-containing protein" evidence="9">
    <location>
        <begin position="22"/>
        <end position="130"/>
    </location>
</feature>
<organism evidence="11 12">
    <name type="scientific">Peromyscus maniculatus bairdii</name>
    <name type="common">Prairie deer mouse</name>
    <dbReference type="NCBI Taxonomy" id="230844"/>
    <lineage>
        <taxon>Eukaryota</taxon>
        <taxon>Metazoa</taxon>
        <taxon>Chordata</taxon>
        <taxon>Craniata</taxon>
        <taxon>Vertebrata</taxon>
        <taxon>Euteleostomi</taxon>
        <taxon>Mammalia</taxon>
        <taxon>Eutheria</taxon>
        <taxon>Euarchontoglires</taxon>
        <taxon>Glires</taxon>
        <taxon>Rodentia</taxon>
        <taxon>Myomorpha</taxon>
        <taxon>Muroidea</taxon>
        <taxon>Cricetidae</taxon>
        <taxon>Neotominae</taxon>
        <taxon>Peromyscus</taxon>
    </lineage>
</organism>
<evidence type="ECO:0000313" key="12">
    <source>
        <dbReference type="Proteomes" id="UP000694547"/>
    </source>
</evidence>
<dbReference type="SMART" id="SM00409">
    <property type="entry name" value="IG"/>
    <property type="match status" value="1"/>
</dbReference>
<keyword evidence="4" id="KW-1015">Disulfide bond</keyword>
<name>A0A8C8U509_PERMB</name>
<dbReference type="SMART" id="SM00406">
    <property type="entry name" value="IGv"/>
    <property type="match status" value="1"/>
</dbReference>
<evidence type="ECO:0000259" key="10">
    <source>
        <dbReference type="PROSITE" id="PS50835"/>
    </source>
</evidence>
<evidence type="ECO:0000256" key="5">
    <source>
        <dbReference type="ARBA" id="ARBA00023170"/>
    </source>
</evidence>
<evidence type="ECO:0000256" key="8">
    <source>
        <dbReference type="ARBA" id="ARBA00043266"/>
    </source>
</evidence>
<dbReference type="Pfam" id="PF07686">
    <property type="entry name" value="V-set"/>
    <property type="match status" value="1"/>
</dbReference>